<evidence type="ECO:0000256" key="1">
    <source>
        <dbReference type="ARBA" id="ARBA00011009"/>
    </source>
</evidence>
<comment type="catalytic activity">
    <reaction evidence="10">
        <text>sn-glycerol 3-phosphate + NADP(+) = dihydroxyacetone phosphate + NADPH + H(+)</text>
        <dbReference type="Rhea" id="RHEA:11096"/>
        <dbReference type="ChEBI" id="CHEBI:15378"/>
        <dbReference type="ChEBI" id="CHEBI:57597"/>
        <dbReference type="ChEBI" id="CHEBI:57642"/>
        <dbReference type="ChEBI" id="CHEBI:57783"/>
        <dbReference type="ChEBI" id="CHEBI:58349"/>
        <dbReference type="EC" id="1.1.1.94"/>
    </reaction>
    <physiologicalReaction direction="right-to-left" evidence="10">
        <dbReference type="Rhea" id="RHEA:11098"/>
    </physiologicalReaction>
</comment>
<keyword evidence="22" id="KW-1185">Reference proteome</keyword>
<evidence type="ECO:0000259" key="19">
    <source>
        <dbReference type="Pfam" id="PF01210"/>
    </source>
</evidence>
<accession>A0A2S5JM20</accession>
<feature type="active site" description="Proton acceptor" evidence="14 15">
    <location>
        <position position="186"/>
    </location>
</feature>
<feature type="binding site" evidence="14">
    <location>
        <position position="135"/>
    </location>
    <ligand>
        <name>NADPH</name>
        <dbReference type="ChEBI" id="CHEBI:57783"/>
    </ligand>
</feature>
<reference evidence="21 22" key="1">
    <citation type="submission" date="2018-01" db="EMBL/GenBank/DDBJ databases">
        <title>Genomic Encyclopedia of Archaeal and Bacterial Type Strains, Phase II (KMG-II): from individual species to whole genera.</title>
        <authorList>
            <person name="Goeker M."/>
        </authorList>
    </citation>
    <scope>NUCLEOTIDE SEQUENCE [LARGE SCALE GENOMIC DNA]</scope>
    <source>
        <strain evidence="21 22">DSM 12048</strain>
    </source>
</reference>
<keyword evidence="2 14" id="KW-0444">Lipid biosynthesis</keyword>
<dbReference type="Pfam" id="PF07479">
    <property type="entry name" value="NAD_Gly3P_dh_C"/>
    <property type="match status" value="1"/>
</dbReference>
<feature type="binding site" evidence="14">
    <location>
        <position position="239"/>
    </location>
    <ligand>
        <name>sn-glycerol 3-phosphate</name>
        <dbReference type="ChEBI" id="CHEBI:57597"/>
    </ligand>
</feature>
<comment type="pathway">
    <text evidence="14">Membrane lipid metabolism; glycerophospholipid metabolism.</text>
</comment>
<evidence type="ECO:0000256" key="9">
    <source>
        <dbReference type="ARBA" id="ARBA00023264"/>
    </source>
</evidence>
<evidence type="ECO:0000256" key="8">
    <source>
        <dbReference type="ARBA" id="ARBA00023209"/>
    </source>
</evidence>
<feature type="binding site" evidence="14">
    <location>
        <position position="103"/>
    </location>
    <ligand>
        <name>sn-glycerol 3-phosphate</name>
        <dbReference type="ChEBI" id="CHEBI:57597"/>
    </ligand>
</feature>
<dbReference type="InterPro" id="IPR036291">
    <property type="entry name" value="NAD(P)-bd_dom_sf"/>
</dbReference>
<feature type="binding site" evidence="17">
    <location>
        <begin position="7"/>
        <end position="12"/>
    </location>
    <ligand>
        <name>NAD(+)</name>
        <dbReference type="ChEBI" id="CHEBI:57540"/>
    </ligand>
</feature>
<feature type="binding site" evidence="14">
    <location>
        <position position="31"/>
    </location>
    <ligand>
        <name>NADPH</name>
        <dbReference type="ChEBI" id="CHEBI:57783"/>
    </ligand>
</feature>
<evidence type="ECO:0000256" key="13">
    <source>
        <dbReference type="ARBA" id="ARBA00080511"/>
    </source>
</evidence>
<feature type="binding site" evidence="14">
    <location>
        <position position="133"/>
    </location>
    <ligand>
        <name>sn-glycerol 3-phosphate</name>
        <dbReference type="ChEBI" id="CHEBI:57597"/>
    </ligand>
</feature>
<feature type="binding site" evidence="14">
    <location>
        <position position="250"/>
    </location>
    <ligand>
        <name>NADPH</name>
        <dbReference type="ChEBI" id="CHEBI:57783"/>
    </ligand>
</feature>
<evidence type="ECO:0000256" key="12">
    <source>
        <dbReference type="ARBA" id="ARBA00069372"/>
    </source>
</evidence>
<feature type="binding site" evidence="14">
    <location>
        <position position="103"/>
    </location>
    <ligand>
        <name>NADPH</name>
        <dbReference type="ChEBI" id="CHEBI:57783"/>
    </ligand>
</feature>
<dbReference type="Gene3D" id="3.40.50.720">
    <property type="entry name" value="NAD(P)-binding Rossmann-like Domain"/>
    <property type="match status" value="1"/>
</dbReference>
<dbReference type="AlphaFoldDB" id="A0A2S5JM20"/>
<keyword evidence="8 14" id="KW-0594">Phospholipid biosynthesis</keyword>
<evidence type="ECO:0000256" key="18">
    <source>
        <dbReference type="RuleBase" id="RU000437"/>
    </source>
</evidence>
<evidence type="ECO:0000256" key="11">
    <source>
        <dbReference type="ARBA" id="ARBA00066687"/>
    </source>
</evidence>
<sequence length="321" mass="32884">MKLSVLGAGAFGTALAIALAGDGRGVVLWTRDAAHAREMRSLRRNDRRLPGAEIPVSVEITADMAVAAMCEAVLIAVPMQQMAGLLAAHAALLDGRALIGCAKGIDLRTGRGSTAIISAACPAATAAVLTGPSFAADIARGLPTALTLACADDAGARTLQAALSTQSLRIYRTTDTIGAELGGALKNVVAIAAGVVIGAGLGESARAALMTRGFAEMNRLARALGARAETLAGLSGLGDLVLTCTSTQSRNFRYGIALGSGTDFDRSTTVEGSATARAVLPLARSHRIEMPVAEMVAALVERRITVQQAADMLLSRPLKEE</sequence>
<feature type="binding site" evidence="16">
    <location>
        <begin position="250"/>
        <end position="251"/>
    </location>
    <ligand>
        <name>substrate</name>
    </ligand>
</feature>
<dbReference type="GO" id="GO:0005829">
    <property type="term" value="C:cytosol"/>
    <property type="evidence" value="ECO:0007669"/>
    <property type="project" value="TreeGrafter"/>
</dbReference>
<dbReference type="PANTHER" id="PTHR11728">
    <property type="entry name" value="GLYCEROL-3-PHOSPHATE DEHYDROGENASE"/>
    <property type="match status" value="1"/>
</dbReference>
<dbReference type="PRINTS" id="PR00077">
    <property type="entry name" value="GPDHDRGNASE"/>
</dbReference>
<feature type="domain" description="Glycerol-3-phosphate dehydrogenase NAD-dependent C-terminal" evidence="20">
    <location>
        <begin position="175"/>
        <end position="310"/>
    </location>
</feature>
<dbReference type="PANTHER" id="PTHR11728:SF1">
    <property type="entry name" value="GLYCEROL-3-PHOSPHATE DEHYDROGENASE [NAD(+)] 2, CHLOROPLASTIC"/>
    <property type="match status" value="1"/>
</dbReference>
<evidence type="ECO:0000313" key="21">
    <source>
        <dbReference type="EMBL" id="PPB82441.1"/>
    </source>
</evidence>
<dbReference type="GO" id="GO:0141153">
    <property type="term" value="F:glycerol-3-phosphate dehydrogenase (NADP+) activity"/>
    <property type="evidence" value="ECO:0007669"/>
    <property type="project" value="RHEA"/>
</dbReference>
<evidence type="ECO:0000256" key="7">
    <source>
        <dbReference type="ARBA" id="ARBA00023098"/>
    </source>
</evidence>
<dbReference type="GO" id="GO:0005975">
    <property type="term" value="P:carbohydrate metabolic process"/>
    <property type="evidence" value="ECO:0007669"/>
    <property type="project" value="InterPro"/>
</dbReference>
<gene>
    <name evidence="14" type="primary">gpsA</name>
    <name evidence="21" type="ORF">LV82_00372</name>
</gene>
<dbReference type="SUPFAM" id="SSF48179">
    <property type="entry name" value="6-phosphogluconate dehydrogenase C-terminal domain-like"/>
    <property type="match status" value="1"/>
</dbReference>
<evidence type="ECO:0000256" key="2">
    <source>
        <dbReference type="ARBA" id="ARBA00022516"/>
    </source>
</evidence>
<feature type="binding site" evidence="14">
    <location>
        <position position="131"/>
    </location>
    <ligand>
        <name>sn-glycerol 3-phosphate</name>
        <dbReference type="ChEBI" id="CHEBI:57597"/>
    </ligand>
</feature>
<evidence type="ECO:0000256" key="15">
    <source>
        <dbReference type="PIRSR" id="PIRSR000114-1"/>
    </source>
</evidence>
<feature type="binding site" evidence="14">
    <location>
        <position position="250"/>
    </location>
    <ligand>
        <name>sn-glycerol 3-phosphate</name>
        <dbReference type="ChEBI" id="CHEBI:57597"/>
    </ligand>
</feature>
<keyword evidence="3 14" id="KW-0547">Nucleotide-binding</keyword>
<feature type="binding site" evidence="14">
    <location>
        <position position="186"/>
    </location>
    <ligand>
        <name>sn-glycerol 3-phosphate</name>
        <dbReference type="ChEBI" id="CHEBI:57597"/>
    </ligand>
</feature>
<dbReference type="SUPFAM" id="SSF51735">
    <property type="entry name" value="NAD(P)-binding Rossmann-fold domains"/>
    <property type="match status" value="1"/>
</dbReference>
<dbReference type="InterPro" id="IPR013328">
    <property type="entry name" value="6PGD_dom2"/>
</dbReference>
<feature type="binding site" evidence="14">
    <location>
        <position position="251"/>
    </location>
    <ligand>
        <name>sn-glycerol 3-phosphate</name>
        <dbReference type="ChEBI" id="CHEBI:57597"/>
    </ligand>
</feature>
<dbReference type="GO" id="GO:0046167">
    <property type="term" value="P:glycerol-3-phosphate biosynthetic process"/>
    <property type="evidence" value="ECO:0007669"/>
    <property type="project" value="UniProtKB-UniRule"/>
</dbReference>
<evidence type="ECO:0000256" key="16">
    <source>
        <dbReference type="PIRSR" id="PIRSR000114-2"/>
    </source>
</evidence>
<comment type="catalytic activity">
    <reaction evidence="14">
        <text>sn-glycerol 3-phosphate + NAD(+) = dihydroxyacetone phosphate + NADH + H(+)</text>
        <dbReference type="Rhea" id="RHEA:11092"/>
        <dbReference type="ChEBI" id="CHEBI:15378"/>
        <dbReference type="ChEBI" id="CHEBI:57540"/>
        <dbReference type="ChEBI" id="CHEBI:57597"/>
        <dbReference type="ChEBI" id="CHEBI:57642"/>
        <dbReference type="ChEBI" id="CHEBI:57945"/>
        <dbReference type="EC" id="1.1.1.94"/>
    </reaction>
</comment>
<dbReference type="NCBIfam" id="NF000940">
    <property type="entry name" value="PRK00094.1-2"/>
    <property type="match status" value="1"/>
</dbReference>
<comment type="similarity">
    <text evidence="1 14 18">Belongs to the NAD-dependent glycerol-3-phosphate dehydrogenase family.</text>
</comment>
<proteinExistence type="inferred from homology"/>
<dbReference type="GO" id="GO:0051287">
    <property type="term" value="F:NAD binding"/>
    <property type="evidence" value="ECO:0007669"/>
    <property type="project" value="InterPro"/>
</dbReference>
<keyword evidence="4 14" id="KW-0521">NADP</keyword>
<keyword evidence="5 14" id="KW-0560">Oxidoreductase</keyword>
<dbReference type="GO" id="GO:0046168">
    <property type="term" value="P:glycerol-3-phosphate catabolic process"/>
    <property type="evidence" value="ECO:0007669"/>
    <property type="project" value="InterPro"/>
</dbReference>
<dbReference type="InterPro" id="IPR006109">
    <property type="entry name" value="G3P_DH_NAD-dep_C"/>
</dbReference>
<dbReference type="Proteomes" id="UP000239736">
    <property type="component" value="Unassembled WGS sequence"/>
</dbReference>
<dbReference type="InterPro" id="IPR011128">
    <property type="entry name" value="G3P_DH_NAD-dep_N"/>
</dbReference>
<dbReference type="HAMAP" id="MF_00394">
    <property type="entry name" value="NAD_Glyc3P_dehydrog"/>
    <property type="match status" value="1"/>
</dbReference>
<dbReference type="InterPro" id="IPR008927">
    <property type="entry name" value="6-PGluconate_DH-like_C_sf"/>
</dbReference>
<evidence type="ECO:0000256" key="6">
    <source>
        <dbReference type="ARBA" id="ARBA00023027"/>
    </source>
</evidence>
<dbReference type="PIRSF" id="PIRSF000114">
    <property type="entry name" value="Glycerol-3-P_dh"/>
    <property type="match status" value="1"/>
</dbReference>
<comment type="function">
    <text evidence="14">Catalyzes the reduction of the glycolytic intermediate dihydroxyacetone phosphate (DHAP) to sn-glycerol 3-phosphate (G3P), the key precursor for phospholipid synthesis.</text>
</comment>
<feature type="binding site" evidence="17">
    <location>
        <position position="250"/>
    </location>
    <ligand>
        <name>NAD(+)</name>
        <dbReference type="ChEBI" id="CHEBI:57540"/>
    </ligand>
</feature>
<dbReference type="UniPathway" id="UPA00940"/>
<keyword evidence="6 14" id="KW-0520">NAD</keyword>
<evidence type="ECO:0000256" key="5">
    <source>
        <dbReference type="ARBA" id="ARBA00023002"/>
    </source>
</evidence>
<dbReference type="InterPro" id="IPR006168">
    <property type="entry name" value="G3P_DH_NAD-dep"/>
</dbReference>
<dbReference type="GO" id="GO:0141152">
    <property type="term" value="F:glycerol-3-phosphate dehydrogenase (NAD+) activity"/>
    <property type="evidence" value="ECO:0007669"/>
    <property type="project" value="RHEA"/>
</dbReference>
<dbReference type="Gene3D" id="1.10.1040.10">
    <property type="entry name" value="N-(1-d-carboxylethyl)-l-norvaline Dehydrogenase, domain 2"/>
    <property type="match status" value="1"/>
</dbReference>
<comment type="subcellular location">
    <subcellularLocation>
        <location evidence="14">Cytoplasm</location>
    </subcellularLocation>
</comment>
<feature type="domain" description="Glycerol-3-phosphate dehydrogenase NAD-dependent N-terminal" evidence="19">
    <location>
        <begin position="2"/>
        <end position="154"/>
    </location>
</feature>
<keyword evidence="9 14" id="KW-1208">Phospholipid metabolism</keyword>
<dbReference type="EC" id="1.1.1.94" evidence="11 14"/>
<evidence type="ECO:0000259" key="20">
    <source>
        <dbReference type="Pfam" id="PF07479"/>
    </source>
</evidence>
<dbReference type="FunFam" id="1.10.1040.10:FF:000001">
    <property type="entry name" value="Glycerol-3-phosphate dehydrogenase [NAD(P)+]"/>
    <property type="match status" value="1"/>
</dbReference>
<keyword evidence="14" id="KW-0963">Cytoplasm</keyword>
<name>A0A2S5JM20_9RHOB</name>
<feature type="binding site" evidence="17">
    <location>
        <position position="135"/>
    </location>
    <ligand>
        <name>NAD(+)</name>
        <dbReference type="ChEBI" id="CHEBI:57540"/>
    </ligand>
</feature>
<dbReference type="OrthoDB" id="9812273at2"/>
<dbReference type="PROSITE" id="PS00957">
    <property type="entry name" value="NAD_G3PDH"/>
    <property type="match status" value="1"/>
</dbReference>
<evidence type="ECO:0000256" key="3">
    <source>
        <dbReference type="ARBA" id="ARBA00022741"/>
    </source>
</evidence>
<dbReference type="EMBL" id="PRDS01000001">
    <property type="protein sequence ID" value="PPB82441.1"/>
    <property type="molecule type" value="Genomic_DNA"/>
</dbReference>
<dbReference type="Pfam" id="PF01210">
    <property type="entry name" value="NAD_Gly3P_dh_N"/>
    <property type="match status" value="1"/>
</dbReference>
<evidence type="ECO:0000256" key="17">
    <source>
        <dbReference type="PIRSR" id="PIRSR000114-3"/>
    </source>
</evidence>
<evidence type="ECO:0000313" key="22">
    <source>
        <dbReference type="Proteomes" id="UP000239736"/>
    </source>
</evidence>
<feature type="binding site" evidence="14">
    <location>
        <position position="249"/>
    </location>
    <ligand>
        <name>sn-glycerol 3-phosphate</name>
        <dbReference type="ChEBI" id="CHEBI:57597"/>
    </ligand>
</feature>
<comment type="caution">
    <text evidence="21">The sequence shown here is derived from an EMBL/GenBank/DDBJ whole genome shotgun (WGS) entry which is preliminary data.</text>
</comment>
<evidence type="ECO:0000256" key="4">
    <source>
        <dbReference type="ARBA" id="ARBA00022857"/>
    </source>
</evidence>
<protein>
    <recommendedName>
        <fullName evidence="12 14">Glycerol-3-phosphate dehydrogenase [NAD(P)+]</fullName>
        <ecNumber evidence="11 14">1.1.1.94</ecNumber>
    </recommendedName>
    <alternativeName>
        <fullName evidence="14">NAD(P)(+)-dependent glycerol-3-phosphate dehydrogenase</fullName>
    </alternativeName>
    <alternativeName>
        <fullName evidence="13 14">NAD(P)H-dependent dihydroxyacetone-phosphate reductase</fullName>
    </alternativeName>
</protein>
<dbReference type="GO" id="GO:0006650">
    <property type="term" value="P:glycerophospholipid metabolic process"/>
    <property type="evidence" value="ECO:0007669"/>
    <property type="project" value="UniProtKB-UniRule"/>
</dbReference>
<dbReference type="RefSeq" id="WP_104068990.1">
    <property type="nucleotide sequence ID" value="NZ_PRDS01000001.1"/>
</dbReference>
<dbReference type="NCBIfam" id="NF000942">
    <property type="entry name" value="PRK00094.1-4"/>
    <property type="match status" value="1"/>
</dbReference>
<organism evidence="21 22">
    <name type="scientific">Albidovulum inexpectatum</name>
    <dbReference type="NCBI Taxonomy" id="196587"/>
    <lineage>
        <taxon>Bacteria</taxon>
        <taxon>Pseudomonadati</taxon>
        <taxon>Pseudomonadota</taxon>
        <taxon>Alphaproteobacteria</taxon>
        <taxon>Rhodobacterales</taxon>
        <taxon>Paracoccaceae</taxon>
        <taxon>Albidovulum</taxon>
    </lineage>
</organism>
<feature type="binding site" evidence="16">
    <location>
        <position position="103"/>
    </location>
    <ligand>
        <name>substrate</name>
    </ligand>
</feature>
<feature type="binding site" evidence="14">
    <location>
        <position position="11"/>
    </location>
    <ligand>
        <name>NADPH</name>
        <dbReference type="ChEBI" id="CHEBI:57783"/>
    </ligand>
</feature>
<dbReference type="FunFam" id="3.40.50.720:FF:000019">
    <property type="entry name" value="Glycerol-3-phosphate dehydrogenase [NAD(P)+]"/>
    <property type="match status" value="1"/>
</dbReference>
<dbReference type="GO" id="GO:0008654">
    <property type="term" value="P:phospholipid biosynthetic process"/>
    <property type="evidence" value="ECO:0007669"/>
    <property type="project" value="UniProtKB-KW"/>
</dbReference>
<comment type="caution">
    <text evidence="14">Lacks conserved residue(s) required for the propagation of feature annotation.</text>
</comment>
<evidence type="ECO:0000256" key="10">
    <source>
        <dbReference type="ARBA" id="ARBA00052716"/>
    </source>
</evidence>
<keyword evidence="7 14" id="KW-0443">Lipid metabolism</keyword>
<evidence type="ECO:0000256" key="14">
    <source>
        <dbReference type="HAMAP-Rule" id="MF_00394"/>
    </source>
</evidence>
<feature type="binding site" evidence="14">
    <location>
        <position position="271"/>
    </location>
    <ligand>
        <name>NADPH</name>
        <dbReference type="ChEBI" id="CHEBI:57783"/>
    </ligand>
</feature>